<name>A0A0F6B8B3_SALT1</name>
<keyword evidence="2" id="KW-1185">Reference proteome</keyword>
<dbReference type="AlphaFoldDB" id="A0A0F6B8B3"/>
<proteinExistence type="predicted"/>
<organism evidence="1 2">
    <name type="scientific">Salmonella typhimurium (strain 14028s / SGSC 2262)</name>
    <dbReference type="NCBI Taxonomy" id="588858"/>
    <lineage>
        <taxon>Bacteria</taxon>
        <taxon>Pseudomonadati</taxon>
        <taxon>Pseudomonadota</taxon>
        <taxon>Gammaproteobacteria</taxon>
        <taxon>Enterobacterales</taxon>
        <taxon>Enterobacteriaceae</taxon>
        <taxon>Salmonella</taxon>
    </lineage>
</organism>
<accession>A0A0F6B8B3</accession>
<evidence type="ECO:0000313" key="2">
    <source>
        <dbReference type="Proteomes" id="UP000002695"/>
    </source>
</evidence>
<reference evidence="1 2" key="1">
    <citation type="journal article" date="2010" name="J. Bacteriol.">
        <title>Short-term signatures of evolutionary change in the Salmonella enterica serovar typhimurium 14028 genome.</title>
        <authorList>
            <person name="Jarvik T."/>
            <person name="Smillie C."/>
            <person name="Groisman E.A."/>
            <person name="Ochman H."/>
        </authorList>
    </citation>
    <scope>NUCLEOTIDE SEQUENCE [LARGE SCALE GENOMIC DNA]</scope>
    <source>
        <strain evidence="2">14028s / SGSC 2262</strain>
    </source>
</reference>
<dbReference type="KEGG" id="seo:STM14_4374"/>
<sequence>MLCRPDKRSAIRRNALSAMQFAWDKICEQYRLTVPGRGS</sequence>
<dbReference type="Proteomes" id="UP000002695">
    <property type="component" value="Chromosome"/>
</dbReference>
<gene>
    <name evidence="1" type="ordered locus">STM14_4374</name>
</gene>
<dbReference type="EMBL" id="CP001363">
    <property type="protein sequence ID" value="ACY90761.1"/>
    <property type="molecule type" value="Genomic_DNA"/>
</dbReference>
<protein>
    <submittedName>
        <fullName evidence="1">Uncharacterized protein</fullName>
    </submittedName>
</protein>
<evidence type="ECO:0000313" key="1">
    <source>
        <dbReference type="EMBL" id="ACY90761.1"/>
    </source>
</evidence>
<dbReference type="HOGENOM" id="CLU_3316591_0_0_6"/>